<evidence type="ECO:0000256" key="8">
    <source>
        <dbReference type="ARBA" id="ARBA00022777"/>
    </source>
</evidence>
<dbReference type="CDD" id="cd00082">
    <property type="entry name" value="HisKA"/>
    <property type="match status" value="1"/>
</dbReference>
<evidence type="ECO:0000313" key="11">
    <source>
        <dbReference type="Proteomes" id="UP000199467"/>
    </source>
</evidence>
<dbReference type="SUPFAM" id="SSF55874">
    <property type="entry name" value="ATPase domain of HSP90 chaperone/DNA topoisomerase II/histidine kinase"/>
    <property type="match status" value="1"/>
</dbReference>
<dbReference type="RefSeq" id="WP_090336710.1">
    <property type="nucleotide sequence ID" value="NZ_FMZQ01000006.1"/>
</dbReference>
<dbReference type="InterPro" id="IPR050980">
    <property type="entry name" value="2C_sensor_his_kinase"/>
</dbReference>
<dbReference type="SUPFAM" id="SSF47384">
    <property type="entry name" value="Homodimeric domain of signal transducing histidine kinase"/>
    <property type="match status" value="1"/>
</dbReference>
<name>A0A1G6P484_9GAMM</name>
<dbReference type="EC" id="2.7.13.3" evidence="3"/>
<accession>A0A1G6P484</accession>
<dbReference type="SUPFAM" id="SSF158472">
    <property type="entry name" value="HAMP domain-like"/>
    <property type="match status" value="1"/>
</dbReference>
<dbReference type="Gene3D" id="3.30.450.170">
    <property type="entry name" value="Two-component histidine kinase, sensor domain"/>
    <property type="match status" value="1"/>
</dbReference>
<dbReference type="AlphaFoldDB" id="A0A1G6P484"/>
<dbReference type="PRINTS" id="PR00344">
    <property type="entry name" value="BCTRLSENSOR"/>
</dbReference>
<evidence type="ECO:0000256" key="9">
    <source>
        <dbReference type="ARBA" id="ARBA00022840"/>
    </source>
</evidence>
<evidence type="ECO:0000256" key="6">
    <source>
        <dbReference type="ARBA" id="ARBA00022679"/>
    </source>
</evidence>
<dbReference type="EMBL" id="FMZQ01000006">
    <property type="protein sequence ID" value="SDC74316.1"/>
    <property type="molecule type" value="Genomic_DNA"/>
</dbReference>
<dbReference type="InterPro" id="IPR031930">
    <property type="entry name" value="HK_sensor"/>
</dbReference>
<dbReference type="SMART" id="SM00387">
    <property type="entry name" value="HATPase_c"/>
    <property type="match status" value="1"/>
</dbReference>
<dbReference type="Pfam" id="PF16750">
    <property type="entry name" value="HK_sensor"/>
    <property type="match status" value="1"/>
</dbReference>
<evidence type="ECO:0000256" key="4">
    <source>
        <dbReference type="ARBA" id="ARBA00022475"/>
    </source>
</evidence>
<dbReference type="InterPro" id="IPR005467">
    <property type="entry name" value="His_kinase_dom"/>
</dbReference>
<keyword evidence="5" id="KW-0597">Phosphoprotein</keyword>
<dbReference type="PANTHER" id="PTHR44936">
    <property type="entry name" value="SENSOR PROTEIN CREC"/>
    <property type="match status" value="1"/>
</dbReference>
<evidence type="ECO:0000256" key="3">
    <source>
        <dbReference type="ARBA" id="ARBA00012438"/>
    </source>
</evidence>
<dbReference type="SMART" id="SM00388">
    <property type="entry name" value="HisKA"/>
    <property type="match status" value="1"/>
</dbReference>
<dbReference type="PROSITE" id="PS50885">
    <property type="entry name" value="HAMP"/>
    <property type="match status" value="1"/>
</dbReference>
<keyword evidence="11" id="KW-1185">Reference proteome</keyword>
<evidence type="ECO:0000313" key="10">
    <source>
        <dbReference type="EMBL" id="SDC74316.1"/>
    </source>
</evidence>
<dbReference type="Pfam" id="PF00672">
    <property type="entry name" value="HAMP"/>
    <property type="match status" value="1"/>
</dbReference>
<dbReference type="InterPro" id="IPR003661">
    <property type="entry name" value="HisK_dim/P_dom"/>
</dbReference>
<keyword evidence="4" id="KW-1003">Cell membrane</keyword>
<dbReference type="InterPro" id="IPR003594">
    <property type="entry name" value="HATPase_dom"/>
</dbReference>
<keyword evidence="6" id="KW-0808">Transferase</keyword>
<evidence type="ECO:0000256" key="5">
    <source>
        <dbReference type="ARBA" id="ARBA00022553"/>
    </source>
</evidence>
<dbReference type="SMART" id="SM00304">
    <property type="entry name" value="HAMP"/>
    <property type="match status" value="1"/>
</dbReference>
<dbReference type="PANTHER" id="PTHR44936:SF10">
    <property type="entry name" value="SENSOR PROTEIN RSTB"/>
    <property type="match status" value="1"/>
</dbReference>
<dbReference type="Proteomes" id="UP000199467">
    <property type="component" value="Unassembled WGS sequence"/>
</dbReference>
<dbReference type="GO" id="GO:0000155">
    <property type="term" value="F:phosphorelay sensor kinase activity"/>
    <property type="evidence" value="ECO:0007669"/>
    <property type="project" value="InterPro"/>
</dbReference>
<keyword evidence="8 10" id="KW-0418">Kinase</keyword>
<dbReference type="CDD" id="cd06225">
    <property type="entry name" value="HAMP"/>
    <property type="match status" value="1"/>
</dbReference>
<keyword evidence="9" id="KW-0067">ATP-binding</keyword>
<organism evidence="10 11">
    <name type="scientific">Ectopseudomonas chengduensis</name>
    <dbReference type="NCBI Taxonomy" id="489632"/>
    <lineage>
        <taxon>Bacteria</taxon>
        <taxon>Pseudomonadati</taxon>
        <taxon>Pseudomonadota</taxon>
        <taxon>Gammaproteobacteria</taxon>
        <taxon>Pseudomonadales</taxon>
        <taxon>Pseudomonadaceae</taxon>
        <taxon>Ectopseudomonas</taxon>
    </lineage>
</organism>
<reference evidence="11" key="1">
    <citation type="submission" date="2016-10" db="EMBL/GenBank/DDBJ databases">
        <authorList>
            <person name="Varghese N."/>
            <person name="Submissions S."/>
        </authorList>
    </citation>
    <scope>NUCLEOTIDE SEQUENCE [LARGE SCALE GENOMIC DNA]</scope>
    <source>
        <strain evidence="11">DSM 26382</strain>
    </source>
</reference>
<proteinExistence type="predicted"/>
<dbReference type="Gene3D" id="1.10.287.130">
    <property type="match status" value="1"/>
</dbReference>
<comment type="catalytic activity">
    <reaction evidence="1">
        <text>ATP + protein L-histidine = ADP + protein N-phospho-L-histidine.</text>
        <dbReference type="EC" id="2.7.13.3"/>
    </reaction>
</comment>
<dbReference type="InterPro" id="IPR036890">
    <property type="entry name" value="HATPase_C_sf"/>
</dbReference>
<dbReference type="InterPro" id="IPR038428">
    <property type="entry name" value="HK_sensor_dom_sf"/>
</dbReference>
<dbReference type="InterPro" id="IPR004358">
    <property type="entry name" value="Sig_transdc_His_kin-like_C"/>
</dbReference>
<dbReference type="Pfam" id="PF02518">
    <property type="entry name" value="HATPase_c"/>
    <property type="match status" value="1"/>
</dbReference>
<protein>
    <recommendedName>
        <fullName evidence="3">histidine kinase</fullName>
        <ecNumber evidence="3">2.7.13.3</ecNumber>
    </recommendedName>
</protein>
<comment type="subcellular location">
    <subcellularLocation>
        <location evidence="2">Cell membrane</location>
        <topology evidence="2">Multi-pass membrane protein</topology>
    </subcellularLocation>
</comment>
<dbReference type="Pfam" id="PF00512">
    <property type="entry name" value="HisKA"/>
    <property type="match status" value="1"/>
</dbReference>
<gene>
    <name evidence="10" type="ORF">SAMN05216576_10670</name>
</gene>
<dbReference type="InterPro" id="IPR003660">
    <property type="entry name" value="HAMP_dom"/>
</dbReference>
<evidence type="ECO:0000256" key="7">
    <source>
        <dbReference type="ARBA" id="ARBA00022741"/>
    </source>
</evidence>
<dbReference type="Gene3D" id="1.10.8.500">
    <property type="entry name" value="HAMP domain in histidine kinase"/>
    <property type="match status" value="1"/>
</dbReference>
<evidence type="ECO:0000256" key="2">
    <source>
        <dbReference type="ARBA" id="ARBA00004651"/>
    </source>
</evidence>
<keyword evidence="4" id="KW-0472">Membrane</keyword>
<sequence length="445" mass="49891">MNLPGRHSLLWRLAGALALFCLLLVSLHVDVGRELIDATSYLSESTRQTLKGYAREAETTWREEGAPGVDAFLQRLQEREQIWAVVVDEHKDSLSSQALTAEQAQRLDFVRRLEFPVGRPGGTPTFYIPFSDGNARLVMELPQRLNPRKYNELWELLLQRVLPAILAVVVAVLLYRLLIAPLAILRRQAAALSAGDLSARLGPQVTRRKDELGELARSFDHMAERLQGTVTFQRQLLRDLSHELRTPLARLRVAGESEQDVEALRQRLAREVEEMEKLVGDALELVWLDTERPSLPLEEVDIVRLWDVLRENAGFETGWPIERMPCELPADCRVLGNLNGLAQALENILRNAIRHSPEGAVVRLAGQREGDQWLLWIEDQGPGVAESELETIFRPFTRLSAARPGGDGFGLGLAIARSMIATQGGYLWAENAAPGLRLKLRLQSV</sequence>
<dbReference type="GO" id="GO:0005524">
    <property type="term" value="F:ATP binding"/>
    <property type="evidence" value="ECO:0007669"/>
    <property type="project" value="UniProtKB-KW"/>
</dbReference>
<dbReference type="GO" id="GO:0005886">
    <property type="term" value="C:plasma membrane"/>
    <property type="evidence" value="ECO:0007669"/>
    <property type="project" value="UniProtKB-SubCell"/>
</dbReference>
<keyword evidence="7" id="KW-0547">Nucleotide-binding</keyword>
<dbReference type="PROSITE" id="PS50109">
    <property type="entry name" value="HIS_KIN"/>
    <property type="match status" value="1"/>
</dbReference>
<dbReference type="Gene3D" id="3.30.565.10">
    <property type="entry name" value="Histidine kinase-like ATPase, C-terminal domain"/>
    <property type="match status" value="1"/>
</dbReference>
<dbReference type="InterPro" id="IPR036097">
    <property type="entry name" value="HisK_dim/P_sf"/>
</dbReference>
<evidence type="ECO:0000256" key="1">
    <source>
        <dbReference type="ARBA" id="ARBA00000085"/>
    </source>
</evidence>